<dbReference type="Gene3D" id="2.70.170.10">
    <property type="entry name" value="Neurotransmitter-gated ion-channel ligand-binding domain"/>
    <property type="match status" value="1"/>
</dbReference>
<evidence type="ECO:0000256" key="2">
    <source>
        <dbReference type="ARBA" id="ARBA00022475"/>
    </source>
</evidence>
<evidence type="ECO:0000256" key="7">
    <source>
        <dbReference type="ARBA" id="ARBA00023065"/>
    </source>
</evidence>
<feature type="domain" description="Neurotransmitter-gated ion-channel transmembrane" evidence="20">
    <location>
        <begin position="247"/>
        <end position="385"/>
    </location>
</feature>
<dbReference type="AlphaFoldDB" id="A0A8B9DL07"/>
<proteinExistence type="inferred from homology"/>
<dbReference type="PRINTS" id="PR01619">
    <property type="entry name" value="GABAARALPHA6"/>
</dbReference>
<keyword evidence="11" id="KW-0869">Chloride channel</keyword>
<evidence type="ECO:0000256" key="12">
    <source>
        <dbReference type="ARBA" id="ARBA00023180"/>
    </source>
</evidence>
<dbReference type="InterPro" id="IPR006201">
    <property type="entry name" value="Neur_channel"/>
</dbReference>
<dbReference type="GO" id="GO:0004890">
    <property type="term" value="F:GABA-A receptor activity"/>
    <property type="evidence" value="ECO:0007669"/>
    <property type="project" value="InterPro"/>
</dbReference>
<keyword evidence="22" id="KW-1185">Reference proteome</keyword>
<dbReference type="InterPro" id="IPR006202">
    <property type="entry name" value="Neur_chan_lig-bd"/>
</dbReference>
<evidence type="ECO:0000256" key="14">
    <source>
        <dbReference type="ARBA" id="ARBA00023257"/>
    </source>
</evidence>
<dbReference type="Proteomes" id="UP000694521">
    <property type="component" value="Unplaced"/>
</dbReference>
<keyword evidence="13" id="KW-0868">Chloride</keyword>
<organism evidence="21 22">
    <name type="scientific">Anser cygnoides</name>
    <name type="common">Swan goose</name>
    <dbReference type="NCBI Taxonomy" id="8845"/>
    <lineage>
        <taxon>Eukaryota</taxon>
        <taxon>Metazoa</taxon>
        <taxon>Chordata</taxon>
        <taxon>Craniata</taxon>
        <taxon>Vertebrata</taxon>
        <taxon>Euteleostomi</taxon>
        <taxon>Archelosauria</taxon>
        <taxon>Archosauria</taxon>
        <taxon>Dinosauria</taxon>
        <taxon>Saurischia</taxon>
        <taxon>Theropoda</taxon>
        <taxon>Coelurosauria</taxon>
        <taxon>Aves</taxon>
        <taxon>Neognathae</taxon>
        <taxon>Galloanserae</taxon>
        <taxon>Anseriformes</taxon>
        <taxon>Anatidae</taxon>
        <taxon>Anserinae</taxon>
        <taxon>Anser</taxon>
    </lineage>
</organism>
<feature type="signal peptide" evidence="18">
    <location>
        <begin position="1"/>
        <end position="19"/>
    </location>
</feature>
<dbReference type="PRINTS" id="PR00252">
    <property type="entry name" value="NRIONCHANNEL"/>
</dbReference>
<accession>A0A8B9DL07</accession>
<keyword evidence="6" id="KW-0770">Synapse</keyword>
<gene>
    <name evidence="21" type="primary">GABRA6</name>
</gene>
<evidence type="ECO:0000256" key="15">
    <source>
        <dbReference type="ARBA" id="ARBA00023286"/>
    </source>
</evidence>
<evidence type="ECO:0000256" key="10">
    <source>
        <dbReference type="ARBA" id="ARBA00023170"/>
    </source>
</evidence>
<feature type="transmembrane region" description="Helical" evidence="18">
    <location>
        <begin position="425"/>
        <end position="444"/>
    </location>
</feature>
<dbReference type="SUPFAM" id="SSF63712">
    <property type="entry name" value="Nicotinic receptor ligand binding domain-like"/>
    <property type="match status" value="1"/>
</dbReference>
<keyword evidence="9" id="KW-1015">Disulfide bond</keyword>
<reference evidence="21" key="1">
    <citation type="submission" date="2025-08" db="UniProtKB">
        <authorList>
            <consortium name="Ensembl"/>
        </authorList>
    </citation>
    <scope>IDENTIFICATION</scope>
</reference>
<dbReference type="InterPro" id="IPR005436">
    <property type="entry name" value="GABBAa6_rcpt"/>
</dbReference>
<dbReference type="KEGG" id="acyg:106034356"/>
<reference evidence="21" key="2">
    <citation type="submission" date="2025-09" db="UniProtKB">
        <authorList>
            <consortium name="Ensembl"/>
        </authorList>
    </citation>
    <scope>IDENTIFICATION</scope>
</reference>
<dbReference type="PRINTS" id="PR00253">
    <property type="entry name" value="GABAARECEPTR"/>
</dbReference>
<dbReference type="InterPro" id="IPR006029">
    <property type="entry name" value="Neurotrans-gated_channel_TM"/>
</dbReference>
<comment type="similarity">
    <text evidence="18">Belongs to the ligand-gated ion channel (TC 1.A.9) family.</text>
</comment>
<dbReference type="PRINTS" id="PR01079">
    <property type="entry name" value="GABAARALPHA"/>
</dbReference>
<dbReference type="CTD" id="2559"/>
<evidence type="ECO:0000256" key="11">
    <source>
        <dbReference type="ARBA" id="ARBA00023173"/>
    </source>
</evidence>
<dbReference type="Gene3D" id="1.20.58.390">
    <property type="entry name" value="Neurotransmitter-gated ion-channel transmembrane domain"/>
    <property type="match status" value="1"/>
</dbReference>
<feature type="chain" id="PRO_5034369629" evidence="18">
    <location>
        <begin position="20"/>
        <end position="465"/>
    </location>
</feature>
<dbReference type="RefSeq" id="XP_047920654.1">
    <property type="nucleotide sequence ID" value="XM_048064697.2"/>
</dbReference>
<keyword evidence="5 18" id="KW-1133">Transmembrane helix</keyword>
<evidence type="ECO:0000259" key="20">
    <source>
        <dbReference type="Pfam" id="PF02932"/>
    </source>
</evidence>
<dbReference type="InterPro" id="IPR038050">
    <property type="entry name" value="Neuro_actylchol_rec"/>
</dbReference>
<dbReference type="GO" id="GO:0005230">
    <property type="term" value="F:extracellular ligand-gated monoatomic ion channel activity"/>
    <property type="evidence" value="ECO:0007669"/>
    <property type="project" value="InterPro"/>
</dbReference>
<dbReference type="GO" id="GO:0034707">
    <property type="term" value="C:chloride channel complex"/>
    <property type="evidence" value="ECO:0007669"/>
    <property type="project" value="UniProtKB-KW"/>
</dbReference>
<dbReference type="Pfam" id="PF02932">
    <property type="entry name" value="Neur_chan_memb"/>
    <property type="match status" value="1"/>
</dbReference>
<feature type="transmembrane region" description="Helical" evidence="18">
    <location>
        <begin position="305"/>
        <end position="328"/>
    </location>
</feature>
<dbReference type="OrthoDB" id="203862at2759"/>
<keyword evidence="15" id="KW-1071">Ligand-gated ion channel</keyword>
<keyword evidence="3 18" id="KW-0812">Transmembrane</keyword>
<feature type="transmembrane region" description="Helical" evidence="18">
    <location>
        <begin position="240"/>
        <end position="262"/>
    </location>
</feature>
<dbReference type="CDD" id="cd19052">
    <property type="entry name" value="LGIC_TM_GABAAR_alpha"/>
    <property type="match status" value="1"/>
</dbReference>
<dbReference type="GO" id="GO:0007214">
    <property type="term" value="P:gamma-aminobutyric acid signaling pathway"/>
    <property type="evidence" value="ECO:0007669"/>
    <property type="project" value="InterPro"/>
</dbReference>
<keyword evidence="1 18" id="KW-0813">Transport</keyword>
<keyword evidence="2" id="KW-1003">Cell membrane</keyword>
<evidence type="ECO:0000256" key="3">
    <source>
        <dbReference type="ARBA" id="ARBA00022692"/>
    </source>
</evidence>
<dbReference type="InterPro" id="IPR047024">
    <property type="entry name" value="Gabra-1-6_TM"/>
</dbReference>
<keyword evidence="4 18" id="KW-0732">Signal</keyword>
<dbReference type="InterPro" id="IPR001390">
    <property type="entry name" value="GABAAa_rcpt"/>
</dbReference>
<dbReference type="Pfam" id="PF02931">
    <property type="entry name" value="Neur_chan_LBD"/>
    <property type="match status" value="1"/>
</dbReference>
<dbReference type="PROSITE" id="PS00236">
    <property type="entry name" value="NEUROTR_ION_CHANNEL"/>
    <property type="match status" value="1"/>
</dbReference>
<protein>
    <submittedName>
        <fullName evidence="21">Gamma-aminobutyric acid type A receptor subunit alpha6</fullName>
    </submittedName>
</protein>
<dbReference type="FunFam" id="2.70.170.10:FF:000001">
    <property type="entry name" value="Gamma-aminobutyric acid A receptor subunit alpha-2"/>
    <property type="match status" value="1"/>
</dbReference>
<keyword evidence="14" id="KW-0628">Postsynaptic cell membrane</keyword>
<dbReference type="InterPro" id="IPR036734">
    <property type="entry name" value="Neur_chan_lig-bd_sf"/>
</dbReference>
<evidence type="ECO:0000256" key="16">
    <source>
        <dbReference type="ARBA" id="ARBA00023303"/>
    </source>
</evidence>
<dbReference type="GO" id="GO:0005254">
    <property type="term" value="F:chloride channel activity"/>
    <property type="evidence" value="ECO:0007669"/>
    <property type="project" value="UniProtKB-KW"/>
</dbReference>
<evidence type="ECO:0000256" key="9">
    <source>
        <dbReference type="ARBA" id="ARBA00023157"/>
    </source>
</evidence>
<dbReference type="InterPro" id="IPR018000">
    <property type="entry name" value="Neurotransmitter_ion_chnl_CS"/>
</dbReference>
<evidence type="ECO:0000259" key="19">
    <source>
        <dbReference type="Pfam" id="PF02931"/>
    </source>
</evidence>
<dbReference type="NCBIfam" id="TIGR00860">
    <property type="entry name" value="LIC"/>
    <property type="match status" value="1"/>
</dbReference>
<evidence type="ECO:0000256" key="13">
    <source>
        <dbReference type="ARBA" id="ARBA00023214"/>
    </source>
</evidence>
<evidence type="ECO:0000313" key="22">
    <source>
        <dbReference type="Proteomes" id="UP000694521"/>
    </source>
</evidence>
<evidence type="ECO:0000256" key="17">
    <source>
        <dbReference type="ARBA" id="ARBA00034104"/>
    </source>
</evidence>
<dbReference type="GeneID" id="106034356"/>
<keyword evidence="7 18" id="KW-0406">Ion transport</keyword>
<evidence type="ECO:0000256" key="5">
    <source>
        <dbReference type="ARBA" id="ARBA00022989"/>
    </source>
</evidence>
<evidence type="ECO:0000256" key="6">
    <source>
        <dbReference type="ARBA" id="ARBA00023018"/>
    </source>
</evidence>
<comment type="subcellular location">
    <subcellularLocation>
        <location evidence="17">Postsynaptic cell membrane</location>
        <topology evidence="17">Multi-pass membrane protein</topology>
    </subcellularLocation>
</comment>
<feature type="domain" description="Neurotransmitter-gated ion-channel ligand-binding" evidence="19">
    <location>
        <begin position="33"/>
        <end position="240"/>
    </location>
</feature>
<evidence type="ECO:0000256" key="1">
    <source>
        <dbReference type="ARBA" id="ARBA00022448"/>
    </source>
</evidence>
<dbReference type="InterPro" id="IPR006028">
    <property type="entry name" value="GABAA/Glycine_rcpt"/>
</dbReference>
<feature type="transmembrane region" description="Helical" evidence="18">
    <location>
        <begin position="274"/>
        <end position="293"/>
    </location>
</feature>
<dbReference type="InterPro" id="IPR036719">
    <property type="entry name" value="Neuro-gated_channel_TM_sf"/>
</dbReference>
<name>A0A8B9DL07_ANSCY</name>
<dbReference type="Ensembl" id="ENSACDT00005010522.1">
    <property type="protein sequence ID" value="ENSACDP00005008785.1"/>
    <property type="gene ID" value="ENSACDG00005006382.1"/>
</dbReference>
<evidence type="ECO:0000256" key="8">
    <source>
        <dbReference type="ARBA" id="ARBA00023136"/>
    </source>
</evidence>
<evidence type="ECO:0000313" key="21">
    <source>
        <dbReference type="Ensembl" id="ENSACDP00005008785.1"/>
    </source>
</evidence>
<evidence type="ECO:0000256" key="18">
    <source>
        <dbReference type="RuleBase" id="RU000687"/>
    </source>
</evidence>
<keyword evidence="10" id="KW-0675">Receptor</keyword>
<evidence type="ECO:0000256" key="4">
    <source>
        <dbReference type="ARBA" id="ARBA00022729"/>
    </source>
</evidence>
<keyword evidence="12" id="KW-0325">Glycoprotein</keyword>
<keyword evidence="8 18" id="KW-0472">Membrane</keyword>
<keyword evidence="16 18" id="KW-0407">Ion channel</keyword>
<sequence>MALLIAWLCMAVSMEKALGGQGDAGDLYSENITRILDKLLDGYDNRLRPGFGGAVTEVKTDIYVTSFGPVSDVEMEYTMDVFFRQTWTDERLKFGGPTEILRLNNLMVSKIWTPDTFFRNGKKSIAHNMTTPNKLFRIMQNGTILYTMRLTINADCPMRLVNFPMDGHACPLKFGSYAYPKSEIIYTWKKGPLHSVEVPQESSSLLQYDLIGQTVSSETIKSNTGEYSLQLLYFHLQRKIGYYLIQTYIPCIMTVVLSQVVFWINKESVPARTVAGITTVLTMTTLSISARHSLPKVSYATAMDWFIAVCFAFVFSALIEFAAVNYFTNLQTQRAMRKAARAAALAAALSAATVPAEDEIVSRSDSNCNLKKRVNSVTSQADQSPEASIISNSASQYQPVSVLPPATPAPPPIGGTSKIDQYSRILFPVAFAGFNLVYWVVYLSKDTMEFFEPTAMHLRNDHQSN</sequence>
<dbReference type="GO" id="GO:0045211">
    <property type="term" value="C:postsynaptic membrane"/>
    <property type="evidence" value="ECO:0007669"/>
    <property type="project" value="UniProtKB-SubCell"/>
</dbReference>
<dbReference type="SUPFAM" id="SSF90112">
    <property type="entry name" value="Neurotransmitter-gated ion-channel transmembrane pore"/>
    <property type="match status" value="1"/>
</dbReference>
<dbReference type="FunFam" id="1.20.58.390:FF:000067">
    <property type="entry name" value="Glycine receptor subunit alpha-2"/>
    <property type="match status" value="1"/>
</dbReference>
<dbReference type="PANTHER" id="PTHR18945">
    <property type="entry name" value="NEUROTRANSMITTER GATED ION CHANNEL"/>
    <property type="match status" value="1"/>
</dbReference>